<dbReference type="RefSeq" id="WP_378289788.1">
    <property type="nucleotide sequence ID" value="NZ_JBHULE010000004.1"/>
</dbReference>
<feature type="transmembrane region" description="Helical" evidence="1">
    <location>
        <begin position="6"/>
        <end position="24"/>
    </location>
</feature>
<accession>A0ABW5LB30</accession>
<evidence type="ECO:0008006" key="4">
    <source>
        <dbReference type="Google" id="ProtNLM"/>
    </source>
</evidence>
<feature type="transmembrane region" description="Helical" evidence="1">
    <location>
        <begin position="199"/>
        <end position="217"/>
    </location>
</feature>
<dbReference type="EMBL" id="JBHULE010000004">
    <property type="protein sequence ID" value="MFD2561775.1"/>
    <property type="molecule type" value="Genomic_DNA"/>
</dbReference>
<comment type="caution">
    <text evidence="2">The sequence shown here is derived from an EMBL/GenBank/DDBJ whole genome shotgun (WGS) entry which is preliminary data.</text>
</comment>
<feature type="transmembrane region" description="Helical" evidence="1">
    <location>
        <begin position="143"/>
        <end position="161"/>
    </location>
</feature>
<dbReference type="Proteomes" id="UP001597319">
    <property type="component" value="Unassembled WGS sequence"/>
</dbReference>
<feature type="transmembrane region" description="Helical" evidence="1">
    <location>
        <begin position="82"/>
        <end position="98"/>
    </location>
</feature>
<name>A0ABW5LB30_9FLAO</name>
<sequence>MNGGKLLKFLISFLIVLQVLGFVLRIPILNTCSEPSLFVSIAFYYIWSSKKVKALHIIVLCVFFVSELMSSISDVISVKHEMVIRIIGYILLLYFLYYNHKSFKYNRRDVFTLVMGSSLYTVIFFITYSVIREPMGDLNLIGFFHLLLLYVLLIVGAMHYINIRSEKSLWFFLAMLNFAFSDFILLIDEFYLESDELKVIRLICVPLALIFLVNYMITKYMYLKSEEFEGF</sequence>
<reference evidence="3" key="1">
    <citation type="journal article" date="2019" name="Int. J. Syst. Evol. Microbiol.">
        <title>The Global Catalogue of Microorganisms (GCM) 10K type strain sequencing project: providing services to taxonomists for standard genome sequencing and annotation.</title>
        <authorList>
            <consortium name="The Broad Institute Genomics Platform"/>
            <consortium name="The Broad Institute Genome Sequencing Center for Infectious Disease"/>
            <person name="Wu L."/>
            <person name="Ma J."/>
        </authorList>
    </citation>
    <scope>NUCLEOTIDE SEQUENCE [LARGE SCALE GENOMIC DNA]</scope>
    <source>
        <strain evidence="3">KCTC 52274</strain>
    </source>
</reference>
<keyword evidence="1" id="KW-0812">Transmembrane</keyword>
<keyword evidence="1" id="KW-0472">Membrane</keyword>
<proteinExistence type="predicted"/>
<keyword evidence="3" id="KW-1185">Reference proteome</keyword>
<feature type="transmembrane region" description="Helical" evidence="1">
    <location>
        <begin position="110"/>
        <end position="131"/>
    </location>
</feature>
<feature type="transmembrane region" description="Helical" evidence="1">
    <location>
        <begin position="168"/>
        <end position="187"/>
    </location>
</feature>
<organism evidence="2 3">
    <name type="scientific">Aquimarina rubra</name>
    <dbReference type="NCBI Taxonomy" id="1920033"/>
    <lineage>
        <taxon>Bacteria</taxon>
        <taxon>Pseudomonadati</taxon>
        <taxon>Bacteroidota</taxon>
        <taxon>Flavobacteriia</taxon>
        <taxon>Flavobacteriales</taxon>
        <taxon>Flavobacteriaceae</taxon>
        <taxon>Aquimarina</taxon>
    </lineage>
</organism>
<evidence type="ECO:0000313" key="3">
    <source>
        <dbReference type="Proteomes" id="UP001597319"/>
    </source>
</evidence>
<evidence type="ECO:0000313" key="2">
    <source>
        <dbReference type="EMBL" id="MFD2561775.1"/>
    </source>
</evidence>
<gene>
    <name evidence="2" type="ORF">ACFSR1_03770</name>
</gene>
<feature type="transmembrane region" description="Helical" evidence="1">
    <location>
        <begin position="54"/>
        <end position="76"/>
    </location>
</feature>
<evidence type="ECO:0000256" key="1">
    <source>
        <dbReference type="SAM" id="Phobius"/>
    </source>
</evidence>
<protein>
    <recommendedName>
        <fullName evidence="4">YhhN-like protein</fullName>
    </recommendedName>
</protein>
<keyword evidence="1" id="KW-1133">Transmembrane helix</keyword>